<dbReference type="CDD" id="cd03469">
    <property type="entry name" value="Rieske_RO_Alpha_N"/>
    <property type="match status" value="1"/>
</dbReference>
<evidence type="ECO:0000256" key="6">
    <source>
        <dbReference type="ARBA" id="ARBA00023014"/>
    </source>
</evidence>
<dbReference type="PRINTS" id="PR00090">
    <property type="entry name" value="RNGDIOXGNASE"/>
</dbReference>
<dbReference type="EMBL" id="UINC01051366">
    <property type="protein sequence ID" value="SVB65445.1"/>
    <property type="molecule type" value="Genomic_DNA"/>
</dbReference>
<dbReference type="GO" id="GO:0016491">
    <property type="term" value="F:oxidoreductase activity"/>
    <property type="evidence" value="ECO:0007669"/>
    <property type="project" value="UniProtKB-KW"/>
</dbReference>
<dbReference type="Gene3D" id="2.102.10.10">
    <property type="entry name" value="Rieske [2Fe-2S] iron-sulphur domain"/>
    <property type="match status" value="1"/>
</dbReference>
<dbReference type="PANTHER" id="PTHR43756">
    <property type="entry name" value="CHOLINE MONOOXYGENASE, CHLOROPLASTIC"/>
    <property type="match status" value="1"/>
</dbReference>
<dbReference type="SUPFAM" id="SSF50022">
    <property type="entry name" value="ISP domain"/>
    <property type="match status" value="1"/>
</dbReference>
<evidence type="ECO:0000256" key="4">
    <source>
        <dbReference type="ARBA" id="ARBA00023002"/>
    </source>
</evidence>
<keyword evidence="2" id="KW-0001">2Fe-2S</keyword>
<keyword evidence="5" id="KW-0408">Iron</keyword>
<dbReference type="AlphaFoldDB" id="A0A382FSA7"/>
<feature type="domain" description="Rieske" evidence="7">
    <location>
        <begin position="41"/>
        <end position="150"/>
    </location>
</feature>
<keyword evidence="4" id="KW-0560">Oxidoreductase</keyword>
<dbReference type="InterPro" id="IPR001663">
    <property type="entry name" value="Rng_hydr_dOase-A"/>
</dbReference>
<dbReference type="GO" id="GO:0051537">
    <property type="term" value="F:2 iron, 2 sulfur cluster binding"/>
    <property type="evidence" value="ECO:0007669"/>
    <property type="project" value="UniProtKB-KW"/>
</dbReference>
<dbReference type="Pfam" id="PF00848">
    <property type="entry name" value="Ring_hydroxyl_A"/>
    <property type="match status" value="1"/>
</dbReference>
<evidence type="ECO:0000256" key="1">
    <source>
        <dbReference type="ARBA" id="ARBA00001962"/>
    </source>
</evidence>
<keyword evidence="3" id="KW-0479">Metal-binding</keyword>
<dbReference type="Gene3D" id="3.90.380.10">
    <property type="entry name" value="Naphthalene 1,2-dioxygenase Alpha Subunit, Chain A, domain 1"/>
    <property type="match status" value="2"/>
</dbReference>
<comment type="cofactor">
    <cofactor evidence="1">
        <name>Fe cation</name>
        <dbReference type="ChEBI" id="CHEBI:24875"/>
    </cofactor>
</comment>
<evidence type="ECO:0000313" key="8">
    <source>
        <dbReference type="EMBL" id="SVB65445.1"/>
    </source>
</evidence>
<dbReference type="PROSITE" id="PS51296">
    <property type="entry name" value="RIESKE"/>
    <property type="match status" value="1"/>
</dbReference>
<sequence length="371" mass="43250">VASFYKTADSFKQGSTTLPQRYYIKDILLKQEMENIFFNSWLCIGRSNEIKKSGEYKIFTIGNESLFIIRNEDNKLKAFFNICRHRGTRICSKENGKYSKSIQCPYHGWTYDLSGRLIGAPNMDAVEQFNKDNYPLFSADLIEWEGFILINLSNNPSEFKLEYKPIINRFSEWEINDIEIYESKVYHVNCNWKLIIQNYSECYHCPMIHKSLADITPYLGGRNDLVSGPFLGGYMEMNSESITMDGKLCGPIFKNLSKMNIKRVYYYVLFPNLLLSLHPDYVMFHTVWPDGPQKCKIDCNWLFTKEAIINSDYQPSKAIDFWHKTNLEDWDICEQSQLGIQSNKYSPGPYSGQESLLAAYDNYYLSVLNKT</sequence>
<feature type="non-terminal residue" evidence="8">
    <location>
        <position position="1"/>
    </location>
</feature>
<dbReference type="Pfam" id="PF00355">
    <property type="entry name" value="Rieske"/>
    <property type="match status" value="1"/>
</dbReference>
<accession>A0A382FSA7</accession>
<keyword evidence="6" id="KW-0411">Iron-sulfur</keyword>
<dbReference type="InterPro" id="IPR017941">
    <property type="entry name" value="Rieske_2Fe-2S"/>
</dbReference>
<evidence type="ECO:0000256" key="3">
    <source>
        <dbReference type="ARBA" id="ARBA00022723"/>
    </source>
</evidence>
<dbReference type="InterPro" id="IPR036922">
    <property type="entry name" value="Rieske_2Fe-2S_sf"/>
</dbReference>
<evidence type="ECO:0000256" key="2">
    <source>
        <dbReference type="ARBA" id="ARBA00022714"/>
    </source>
</evidence>
<reference evidence="8" key="1">
    <citation type="submission" date="2018-05" db="EMBL/GenBank/DDBJ databases">
        <authorList>
            <person name="Lanie J.A."/>
            <person name="Ng W.-L."/>
            <person name="Kazmierczak K.M."/>
            <person name="Andrzejewski T.M."/>
            <person name="Davidsen T.M."/>
            <person name="Wayne K.J."/>
            <person name="Tettelin H."/>
            <person name="Glass J.I."/>
            <person name="Rusch D."/>
            <person name="Podicherti R."/>
            <person name="Tsui H.-C.T."/>
            <person name="Winkler M.E."/>
        </authorList>
    </citation>
    <scope>NUCLEOTIDE SEQUENCE</scope>
</reference>
<protein>
    <recommendedName>
        <fullName evidence="7">Rieske domain-containing protein</fullName>
    </recommendedName>
</protein>
<organism evidence="8">
    <name type="scientific">marine metagenome</name>
    <dbReference type="NCBI Taxonomy" id="408172"/>
    <lineage>
        <taxon>unclassified sequences</taxon>
        <taxon>metagenomes</taxon>
        <taxon>ecological metagenomes</taxon>
    </lineage>
</organism>
<name>A0A382FSA7_9ZZZZ</name>
<dbReference type="InterPro" id="IPR015879">
    <property type="entry name" value="Ring_hydroxy_dOase_asu_C_dom"/>
</dbReference>
<proteinExistence type="predicted"/>
<dbReference type="SUPFAM" id="SSF55961">
    <property type="entry name" value="Bet v1-like"/>
    <property type="match status" value="1"/>
</dbReference>
<evidence type="ECO:0000259" key="7">
    <source>
        <dbReference type="PROSITE" id="PS51296"/>
    </source>
</evidence>
<dbReference type="GO" id="GO:0005506">
    <property type="term" value="F:iron ion binding"/>
    <property type="evidence" value="ECO:0007669"/>
    <property type="project" value="InterPro"/>
</dbReference>
<evidence type="ECO:0000256" key="5">
    <source>
        <dbReference type="ARBA" id="ARBA00023004"/>
    </source>
</evidence>
<dbReference type="PANTHER" id="PTHR43756:SF5">
    <property type="entry name" value="CHOLINE MONOOXYGENASE, CHLOROPLASTIC"/>
    <property type="match status" value="1"/>
</dbReference>
<gene>
    <name evidence="8" type="ORF">METZ01_LOCUS218299</name>
</gene>